<sequence>MNTKVTHVGLIFFVLMFLVSIATFILNQYQNNFINPIPLGVLSVLMIPALMFHYKNVKIGSILTIFAIAITIALLFYFNF</sequence>
<evidence type="ECO:0000313" key="3">
    <source>
        <dbReference type="Proteomes" id="UP000009885"/>
    </source>
</evidence>
<comment type="caution">
    <text evidence="2">The sequence shown here is derived from an EMBL/GenBank/DDBJ whole genome shotgun (WGS) entry which is preliminary data.</text>
</comment>
<proteinExistence type="predicted"/>
<reference evidence="2 3" key="1">
    <citation type="journal article" date="2013" name="Genome Announc.">
        <title>Genome Sequence of Staphylococcus massiliensis Strain S46, Isolated from the Surface of Healthy Human Skin.</title>
        <authorList>
            <person name="Srivastav R."/>
            <person name="Singh A."/>
            <person name="Jangir P.K."/>
            <person name="Kumari C."/>
            <person name="Muduli S."/>
            <person name="Sharma R."/>
        </authorList>
    </citation>
    <scope>NUCLEOTIDE SEQUENCE [LARGE SCALE GENOMIC DNA]</scope>
    <source>
        <strain evidence="2 3">S46</strain>
    </source>
</reference>
<feature type="transmembrane region" description="Helical" evidence="1">
    <location>
        <begin position="6"/>
        <end position="26"/>
    </location>
</feature>
<keyword evidence="1" id="KW-1133">Transmembrane helix</keyword>
<organism evidence="2 3">
    <name type="scientific">Staphylococcus massiliensis S46</name>
    <dbReference type="NCBI Taxonomy" id="1229783"/>
    <lineage>
        <taxon>Bacteria</taxon>
        <taxon>Bacillati</taxon>
        <taxon>Bacillota</taxon>
        <taxon>Bacilli</taxon>
        <taxon>Bacillales</taxon>
        <taxon>Staphylococcaceae</taxon>
        <taxon>Staphylococcus</taxon>
    </lineage>
</organism>
<protein>
    <submittedName>
        <fullName evidence="2">Uncharacterized protein</fullName>
    </submittedName>
</protein>
<keyword evidence="3" id="KW-1185">Reference proteome</keyword>
<dbReference type="Proteomes" id="UP000009885">
    <property type="component" value="Unassembled WGS sequence"/>
</dbReference>
<name>K9AN73_9STAP</name>
<feature type="transmembrane region" description="Helical" evidence="1">
    <location>
        <begin position="59"/>
        <end position="78"/>
    </location>
</feature>
<gene>
    <name evidence="2" type="ORF">C273_07407</name>
</gene>
<dbReference type="PATRIC" id="fig|1229783.3.peg.1495"/>
<evidence type="ECO:0000256" key="1">
    <source>
        <dbReference type="SAM" id="Phobius"/>
    </source>
</evidence>
<keyword evidence="1" id="KW-0472">Membrane</keyword>
<dbReference type="RefSeq" id="WP_009383812.1">
    <property type="nucleotide sequence ID" value="NZ_AMSQ01000010.1"/>
</dbReference>
<dbReference type="AlphaFoldDB" id="K9AN73"/>
<evidence type="ECO:0000313" key="2">
    <source>
        <dbReference type="EMBL" id="EKU47506.1"/>
    </source>
</evidence>
<dbReference type="STRING" id="1229783.C273_07407"/>
<keyword evidence="1" id="KW-0812">Transmembrane</keyword>
<accession>K9AN73</accession>
<dbReference type="EMBL" id="AMSQ01000010">
    <property type="protein sequence ID" value="EKU47506.1"/>
    <property type="molecule type" value="Genomic_DNA"/>
</dbReference>
<feature type="transmembrane region" description="Helical" evidence="1">
    <location>
        <begin position="33"/>
        <end position="53"/>
    </location>
</feature>